<feature type="region of interest" description="Disordered" evidence="1">
    <location>
        <begin position="133"/>
        <end position="248"/>
    </location>
</feature>
<protein>
    <submittedName>
        <fullName evidence="2">Uncharacterized protein</fullName>
    </submittedName>
</protein>
<dbReference type="EMBL" id="JAAOAM010000255">
    <property type="protein sequence ID" value="KAF5536531.1"/>
    <property type="molecule type" value="Genomic_DNA"/>
</dbReference>
<dbReference type="AlphaFoldDB" id="A0A8H5IGW0"/>
<keyword evidence="3" id="KW-1185">Reference proteome</keyword>
<evidence type="ECO:0000313" key="3">
    <source>
        <dbReference type="Proteomes" id="UP000522262"/>
    </source>
</evidence>
<accession>A0A8H5IGW0</accession>
<evidence type="ECO:0000256" key="1">
    <source>
        <dbReference type="SAM" id="MobiDB-lite"/>
    </source>
</evidence>
<name>A0A8H5IGW0_9HYPO</name>
<reference evidence="2 3" key="1">
    <citation type="submission" date="2020-05" db="EMBL/GenBank/DDBJ databases">
        <title>Identification and distribution of gene clusters putatively required for synthesis of sphingolipid metabolism inhibitors in phylogenetically diverse species of the filamentous fungus Fusarium.</title>
        <authorList>
            <person name="Kim H.-S."/>
            <person name="Busman M."/>
            <person name="Brown D.W."/>
            <person name="Divon H."/>
            <person name="Uhlig S."/>
            <person name="Proctor R.H."/>
        </authorList>
    </citation>
    <scope>NUCLEOTIDE SEQUENCE [LARGE SCALE GENOMIC DNA]</scope>
    <source>
        <strain evidence="2 3">NRRL 53147</strain>
    </source>
</reference>
<feature type="compositionally biased region" description="Polar residues" evidence="1">
    <location>
        <begin position="151"/>
        <end position="167"/>
    </location>
</feature>
<organism evidence="2 3">
    <name type="scientific">Fusarium mexicanum</name>
    <dbReference type="NCBI Taxonomy" id="751941"/>
    <lineage>
        <taxon>Eukaryota</taxon>
        <taxon>Fungi</taxon>
        <taxon>Dikarya</taxon>
        <taxon>Ascomycota</taxon>
        <taxon>Pezizomycotina</taxon>
        <taxon>Sordariomycetes</taxon>
        <taxon>Hypocreomycetidae</taxon>
        <taxon>Hypocreales</taxon>
        <taxon>Nectriaceae</taxon>
        <taxon>Fusarium</taxon>
        <taxon>Fusarium fujikuroi species complex</taxon>
    </lineage>
</organism>
<proteinExistence type="predicted"/>
<sequence>MADPSAGVDHRQCASFVGNGPKFPGAWPGSDVNMANRRAYMRSFLKWAAGMEKGWERKSRSIYEDMIARDYASREFMGAAIFEWAVDAAIWKHSFLNAKPRAPPIFPFRRPGDTEGGPSATFARLRTKYVPNVRGSQQGGQQGSVTSTGSAATQRPSSSQKSGQSATPVAESSREGTTSGATRALDDAQEDTAMSEPAFASTGTGATGGLTAGMIRSGVKRKDLADSDGEEEPDTKIPKTGSSERLQQGQTHLAVVHQDKVYIQSPEAASIEGRKRLYALYCEAYGSQENPFEMELPAVLDFHQFVWGKMGDDWATIQDFYLPDYIRLTWGYMGGIPKDAVPYKHVVSPEVVAKVGHVLTIGLKNKNDREPYHCHKVFDIWKAILQWRELCLADRPKPLILAIHQMAMDSFRLATQPCTRPREDLAERQMKSVLDRKGCSVQIERILQKGGQEVEKELDKWLMGESTSTCLSVGDRIEIIDFLWYRRASSVDELNRCERWFKSAMAKYGHPSR</sequence>
<gene>
    <name evidence="2" type="ORF">FMEXI_10266</name>
</gene>
<dbReference type="Proteomes" id="UP000522262">
    <property type="component" value="Unassembled WGS sequence"/>
</dbReference>
<evidence type="ECO:0000313" key="2">
    <source>
        <dbReference type="EMBL" id="KAF5536531.1"/>
    </source>
</evidence>
<comment type="caution">
    <text evidence="2">The sequence shown here is derived from an EMBL/GenBank/DDBJ whole genome shotgun (WGS) entry which is preliminary data.</text>
</comment>